<gene>
    <name evidence="2" type="ordered locus">Plabr_1089</name>
</gene>
<evidence type="ECO:0000313" key="3">
    <source>
        <dbReference type="Proteomes" id="UP000006860"/>
    </source>
</evidence>
<dbReference type="eggNOG" id="ENOG502Z8YD">
    <property type="taxonomic scope" value="Bacteria"/>
</dbReference>
<keyword evidence="3" id="KW-1185">Reference proteome</keyword>
<dbReference type="Proteomes" id="UP000006860">
    <property type="component" value="Chromosome"/>
</dbReference>
<feature type="chain" id="PRO_5003257087" evidence="1">
    <location>
        <begin position="22"/>
        <end position="263"/>
    </location>
</feature>
<dbReference type="InterPro" id="IPR011047">
    <property type="entry name" value="Quinoprotein_ADH-like_sf"/>
</dbReference>
<proteinExistence type="predicted"/>
<name>F0SKN7_RUBBR</name>
<dbReference type="HOGENOM" id="CLU_1057201_0_0_0"/>
<dbReference type="InterPro" id="IPR015915">
    <property type="entry name" value="Kelch-typ_b-propeller"/>
</dbReference>
<reference evidence="3" key="1">
    <citation type="submission" date="2011-02" db="EMBL/GenBank/DDBJ databases">
        <title>The complete genome of Planctomyces brasiliensis DSM 5305.</title>
        <authorList>
            <person name="Lucas S."/>
            <person name="Copeland A."/>
            <person name="Lapidus A."/>
            <person name="Bruce D."/>
            <person name="Goodwin L."/>
            <person name="Pitluck S."/>
            <person name="Kyrpides N."/>
            <person name="Mavromatis K."/>
            <person name="Pagani I."/>
            <person name="Ivanova N."/>
            <person name="Ovchinnikova G."/>
            <person name="Lu M."/>
            <person name="Detter J.C."/>
            <person name="Han C."/>
            <person name="Land M."/>
            <person name="Hauser L."/>
            <person name="Markowitz V."/>
            <person name="Cheng J.-F."/>
            <person name="Hugenholtz P."/>
            <person name="Woyke T."/>
            <person name="Wu D."/>
            <person name="Tindall B."/>
            <person name="Pomrenke H.G."/>
            <person name="Brambilla E."/>
            <person name="Klenk H.-P."/>
            <person name="Eisen J.A."/>
        </authorList>
    </citation>
    <scope>NUCLEOTIDE SEQUENCE [LARGE SCALE GENOMIC DNA]</scope>
    <source>
        <strain evidence="3">ATCC 49424 / DSM 5305 / JCM 21570 / NBRC 103401 / IFAM 1448</strain>
    </source>
</reference>
<dbReference type="STRING" id="756272.Plabr_1089"/>
<dbReference type="Gene3D" id="2.120.10.80">
    <property type="entry name" value="Kelch-type beta propeller"/>
    <property type="match status" value="1"/>
</dbReference>
<dbReference type="KEGG" id="pbs:Plabr_1089"/>
<evidence type="ECO:0000256" key="1">
    <source>
        <dbReference type="SAM" id="SignalP"/>
    </source>
</evidence>
<dbReference type="AlphaFoldDB" id="F0SKN7"/>
<keyword evidence="1" id="KW-0732">Signal</keyword>
<dbReference type="RefSeq" id="WP_013627440.1">
    <property type="nucleotide sequence ID" value="NC_015174.1"/>
</dbReference>
<dbReference type="EMBL" id="CP002546">
    <property type="protein sequence ID" value="ADY58707.1"/>
    <property type="molecule type" value="Genomic_DNA"/>
</dbReference>
<evidence type="ECO:0000313" key="2">
    <source>
        <dbReference type="EMBL" id="ADY58707.1"/>
    </source>
</evidence>
<sequence>MFAVRSLALLLLAFAPLAAFAEDAAPAASLDVVCEGTYPHHLQGVCLDDEAIYWSFTTTLVKTDRDGKLLKKIPVANHHGDLCHHNGRLYVAVNLGRFNDAEGNADSWVYVYDAESLEELARHETQEVFHGAGGMGVRDGRFYVIGGLPDGYQENYVYEYDDKFRFLKKHVIASGHTFLGIQTATFAHDRWWFGCYGSPAILLVTDADFAMKGRYENNCSLGVESYSDGRLIVASGHCDKETGCTGRIRTAKPDEQKGFRLVD</sequence>
<feature type="signal peptide" evidence="1">
    <location>
        <begin position="1"/>
        <end position="21"/>
    </location>
</feature>
<protein>
    <submittedName>
        <fullName evidence="2">Signal peptide-domain containing protein</fullName>
    </submittedName>
</protein>
<organism evidence="2 3">
    <name type="scientific">Rubinisphaera brasiliensis (strain ATCC 49424 / DSM 5305 / JCM 21570 / IAM 15109 / NBRC 103401 / IFAM 1448)</name>
    <name type="common">Planctomyces brasiliensis</name>
    <dbReference type="NCBI Taxonomy" id="756272"/>
    <lineage>
        <taxon>Bacteria</taxon>
        <taxon>Pseudomonadati</taxon>
        <taxon>Planctomycetota</taxon>
        <taxon>Planctomycetia</taxon>
        <taxon>Planctomycetales</taxon>
        <taxon>Planctomycetaceae</taxon>
        <taxon>Rubinisphaera</taxon>
    </lineage>
</organism>
<dbReference type="SUPFAM" id="SSF50998">
    <property type="entry name" value="Quinoprotein alcohol dehydrogenase-like"/>
    <property type="match status" value="1"/>
</dbReference>
<accession>F0SKN7</accession>